<comment type="caution">
    <text evidence="2">The sequence shown here is derived from an EMBL/GenBank/DDBJ whole genome shotgun (WGS) entry which is preliminary data.</text>
</comment>
<feature type="domain" description="HMA" evidence="1">
    <location>
        <begin position="1"/>
        <end position="63"/>
    </location>
</feature>
<reference evidence="2 3" key="1">
    <citation type="journal article" date="2013" name="Antonie Van Leeuwenhoek">
        <title>Dongia rigui sp. nov., isolated from freshwater of a large wetland in Korea.</title>
        <authorList>
            <person name="Baik K.S."/>
            <person name="Hwang Y.M."/>
            <person name="Choi J.S."/>
            <person name="Kwon J."/>
            <person name="Seong C.N."/>
        </authorList>
    </citation>
    <scope>NUCLEOTIDE SEQUENCE [LARGE SCALE GENOMIC DNA]</scope>
    <source>
        <strain evidence="2 3">04SU4-P</strain>
    </source>
</reference>
<sequence>MLNLKVEGIHCGGCASSIKKALAVAAPGSEVEVDIDSGKVKVGGSPDRAKVVSAIEDAGYDVTGDAA</sequence>
<evidence type="ECO:0000313" key="2">
    <source>
        <dbReference type="EMBL" id="MDY0870666.1"/>
    </source>
</evidence>
<dbReference type="Proteomes" id="UP001271769">
    <property type="component" value="Unassembled WGS sequence"/>
</dbReference>
<dbReference type="Pfam" id="PF00403">
    <property type="entry name" value="HMA"/>
    <property type="match status" value="1"/>
</dbReference>
<dbReference type="EMBL" id="JAXCLX010000001">
    <property type="protein sequence ID" value="MDY0870666.1"/>
    <property type="molecule type" value="Genomic_DNA"/>
</dbReference>
<dbReference type="SUPFAM" id="SSF55008">
    <property type="entry name" value="HMA, heavy metal-associated domain"/>
    <property type="match status" value="1"/>
</dbReference>
<dbReference type="Gene3D" id="3.30.70.100">
    <property type="match status" value="1"/>
</dbReference>
<evidence type="ECO:0000313" key="3">
    <source>
        <dbReference type="Proteomes" id="UP001271769"/>
    </source>
</evidence>
<accession>A0ABU5DTL8</accession>
<protein>
    <submittedName>
        <fullName evidence="2">Heavy-metal-associated domain-containing protein</fullName>
    </submittedName>
</protein>
<dbReference type="CDD" id="cd00371">
    <property type="entry name" value="HMA"/>
    <property type="match status" value="1"/>
</dbReference>
<evidence type="ECO:0000259" key="1">
    <source>
        <dbReference type="PROSITE" id="PS50846"/>
    </source>
</evidence>
<dbReference type="InterPro" id="IPR036163">
    <property type="entry name" value="HMA_dom_sf"/>
</dbReference>
<dbReference type="InterPro" id="IPR006121">
    <property type="entry name" value="HMA_dom"/>
</dbReference>
<name>A0ABU5DTL8_9PROT</name>
<keyword evidence="3" id="KW-1185">Reference proteome</keyword>
<proteinExistence type="predicted"/>
<organism evidence="2 3">
    <name type="scientific">Dongia rigui</name>
    <dbReference type="NCBI Taxonomy" id="940149"/>
    <lineage>
        <taxon>Bacteria</taxon>
        <taxon>Pseudomonadati</taxon>
        <taxon>Pseudomonadota</taxon>
        <taxon>Alphaproteobacteria</taxon>
        <taxon>Rhodospirillales</taxon>
        <taxon>Dongiaceae</taxon>
        <taxon>Dongia</taxon>
    </lineage>
</organism>
<dbReference type="RefSeq" id="WP_320498963.1">
    <property type="nucleotide sequence ID" value="NZ_JAXCLX010000001.1"/>
</dbReference>
<gene>
    <name evidence="2" type="ORF">SMD31_01985</name>
</gene>
<dbReference type="PROSITE" id="PS50846">
    <property type="entry name" value="HMA_2"/>
    <property type="match status" value="1"/>
</dbReference>